<reference evidence="3" key="1">
    <citation type="journal article" date="2019" name="Int. J. Syst. Evol. Microbiol.">
        <title>The Global Catalogue of Microorganisms (GCM) 10K type strain sequencing project: providing services to taxonomists for standard genome sequencing and annotation.</title>
        <authorList>
            <consortium name="The Broad Institute Genomics Platform"/>
            <consortium name="The Broad Institute Genome Sequencing Center for Infectious Disease"/>
            <person name="Wu L."/>
            <person name="Ma J."/>
        </authorList>
    </citation>
    <scope>NUCLEOTIDE SEQUENCE [LARGE SCALE GENOMIC DNA]</scope>
    <source>
        <strain evidence="3">KCTC 33676</strain>
    </source>
</reference>
<dbReference type="RefSeq" id="WP_379930916.1">
    <property type="nucleotide sequence ID" value="NZ_JBHUMM010000043.1"/>
</dbReference>
<dbReference type="InterPro" id="IPR036736">
    <property type="entry name" value="ACP-like_sf"/>
</dbReference>
<evidence type="ECO:0000259" key="1">
    <source>
        <dbReference type="PROSITE" id="PS50075"/>
    </source>
</evidence>
<feature type="domain" description="Carrier" evidence="1">
    <location>
        <begin position="1"/>
        <end position="82"/>
    </location>
</feature>
<evidence type="ECO:0000313" key="2">
    <source>
        <dbReference type="EMBL" id="MFD2673349.1"/>
    </source>
</evidence>
<evidence type="ECO:0000313" key="3">
    <source>
        <dbReference type="Proteomes" id="UP001597497"/>
    </source>
</evidence>
<name>A0ABW5RFZ1_9BACL</name>
<proteinExistence type="predicted"/>
<dbReference type="InterPro" id="IPR009081">
    <property type="entry name" value="PP-bd_ACP"/>
</dbReference>
<dbReference type="Proteomes" id="UP001597497">
    <property type="component" value="Unassembled WGS sequence"/>
</dbReference>
<organism evidence="2 3">
    <name type="scientific">Marinicrinis sediminis</name>
    <dbReference type="NCBI Taxonomy" id="1652465"/>
    <lineage>
        <taxon>Bacteria</taxon>
        <taxon>Bacillati</taxon>
        <taxon>Bacillota</taxon>
        <taxon>Bacilli</taxon>
        <taxon>Bacillales</taxon>
        <taxon>Paenibacillaceae</taxon>
    </lineage>
</organism>
<dbReference type="Gene3D" id="1.10.1200.10">
    <property type="entry name" value="ACP-like"/>
    <property type="match status" value="1"/>
</dbReference>
<dbReference type="SUPFAM" id="SSF47336">
    <property type="entry name" value="ACP-like"/>
    <property type="match status" value="1"/>
</dbReference>
<comment type="caution">
    <text evidence="2">The sequence shown here is derived from an EMBL/GenBank/DDBJ whole genome shotgun (WGS) entry which is preliminary data.</text>
</comment>
<dbReference type="EMBL" id="JBHUMM010000043">
    <property type="protein sequence ID" value="MFD2673349.1"/>
    <property type="molecule type" value="Genomic_DNA"/>
</dbReference>
<keyword evidence="3" id="KW-1185">Reference proteome</keyword>
<sequence length="84" mass="9327">MKELADCIRIVQEVIAREVSQQPDDISADSALYETLGIDSSGIVTLLLELEQRCGIEFDMEELEPEHLATVQSLAVCIFELKSS</sequence>
<dbReference type="Pfam" id="PF00550">
    <property type="entry name" value="PP-binding"/>
    <property type="match status" value="1"/>
</dbReference>
<gene>
    <name evidence="2" type="ORF">ACFSUC_17375</name>
</gene>
<dbReference type="PROSITE" id="PS50075">
    <property type="entry name" value="CARRIER"/>
    <property type="match status" value="1"/>
</dbReference>
<accession>A0ABW5RFZ1</accession>
<protein>
    <submittedName>
        <fullName evidence="2">Acyl carrier protein</fullName>
    </submittedName>
</protein>